<proteinExistence type="predicted"/>
<keyword evidence="3 5" id="KW-1133">Transmembrane helix</keyword>
<evidence type="ECO:0000256" key="4">
    <source>
        <dbReference type="ARBA" id="ARBA00023136"/>
    </source>
</evidence>
<dbReference type="OrthoDB" id="5873721at2759"/>
<evidence type="ECO:0000313" key="6">
    <source>
        <dbReference type="EMBL" id="KAG8431279.1"/>
    </source>
</evidence>
<evidence type="ECO:0000256" key="3">
    <source>
        <dbReference type="ARBA" id="ARBA00022989"/>
    </source>
</evidence>
<gene>
    <name evidence="6" type="ORF">GDO86_019125</name>
</gene>
<feature type="transmembrane region" description="Helical" evidence="5">
    <location>
        <begin position="118"/>
        <end position="138"/>
    </location>
</feature>
<dbReference type="Proteomes" id="UP000812440">
    <property type="component" value="Unassembled WGS sequence"/>
</dbReference>
<dbReference type="PANTHER" id="PTHR12489">
    <property type="entry name" value="LIPOMA HMGIC FUSION PARTNER-LIKE PROTEIN"/>
    <property type="match status" value="1"/>
</dbReference>
<sequence>MEVIEHAPLYDTNFVRNGRAITVLWASCTMFLGILEIVVLLEPTWILGGGGKSHFGLYQVCEEFDWGLECHGPPGALNALPPFQTVAGFMVTALLLVLLSLTCVGLLWFCHSGTIFKLCAWLQLTAAFCQALACLLFPRGWDCPTIRPLCDFRSDRYQLGGCSVHWGFILAVLGTLDAVVLSVLGFTLGRRQDALHPSDMKPSKKGKKGNVHLWSESHSLHSPSLWNIQS</sequence>
<feature type="transmembrane region" description="Helical" evidence="5">
    <location>
        <begin position="21"/>
        <end position="41"/>
    </location>
</feature>
<dbReference type="GO" id="GO:0007605">
    <property type="term" value="P:sensory perception of sound"/>
    <property type="evidence" value="ECO:0007669"/>
    <property type="project" value="TreeGrafter"/>
</dbReference>
<organism evidence="6 7">
    <name type="scientific">Hymenochirus boettgeri</name>
    <name type="common">Congo dwarf clawed frog</name>
    <dbReference type="NCBI Taxonomy" id="247094"/>
    <lineage>
        <taxon>Eukaryota</taxon>
        <taxon>Metazoa</taxon>
        <taxon>Chordata</taxon>
        <taxon>Craniata</taxon>
        <taxon>Vertebrata</taxon>
        <taxon>Euteleostomi</taxon>
        <taxon>Amphibia</taxon>
        <taxon>Batrachia</taxon>
        <taxon>Anura</taxon>
        <taxon>Pipoidea</taxon>
        <taxon>Pipidae</taxon>
        <taxon>Pipinae</taxon>
        <taxon>Hymenochirus</taxon>
    </lineage>
</organism>
<dbReference type="PANTHER" id="PTHR12489:SF17">
    <property type="entry name" value="LHFPL TETRASPAN SUBFAMILY MEMBER 4B"/>
    <property type="match status" value="1"/>
</dbReference>
<evidence type="ECO:0000313" key="7">
    <source>
        <dbReference type="Proteomes" id="UP000812440"/>
    </source>
</evidence>
<keyword evidence="7" id="KW-1185">Reference proteome</keyword>
<dbReference type="AlphaFoldDB" id="A0A8T2IF73"/>
<evidence type="ECO:0000256" key="2">
    <source>
        <dbReference type="ARBA" id="ARBA00022692"/>
    </source>
</evidence>
<comment type="subcellular location">
    <subcellularLocation>
        <location evidence="1">Membrane</location>
        <topology evidence="1">Multi-pass membrane protein</topology>
    </subcellularLocation>
</comment>
<dbReference type="EMBL" id="JAACNH010000265">
    <property type="protein sequence ID" value="KAG8431279.1"/>
    <property type="molecule type" value="Genomic_DNA"/>
</dbReference>
<reference evidence="6" key="1">
    <citation type="thesis" date="2020" institute="ProQuest LLC" country="789 East Eisenhower Parkway, Ann Arbor, MI, USA">
        <title>Comparative Genomics and Chromosome Evolution.</title>
        <authorList>
            <person name="Mudd A.B."/>
        </authorList>
    </citation>
    <scope>NUCLEOTIDE SEQUENCE</scope>
    <source>
        <strain evidence="6">Female2</strain>
        <tissue evidence="6">Blood</tissue>
    </source>
</reference>
<comment type="caution">
    <text evidence="6">The sequence shown here is derived from an EMBL/GenBank/DDBJ whole genome shotgun (WGS) entry which is preliminary data.</text>
</comment>
<evidence type="ECO:0000256" key="5">
    <source>
        <dbReference type="SAM" id="Phobius"/>
    </source>
</evidence>
<name>A0A8T2IF73_9PIPI</name>
<dbReference type="GO" id="GO:0005886">
    <property type="term" value="C:plasma membrane"/>
    <property type="evidence" value="ECO:0007669"/>
    <property type="project" value="TreeGrafter"/>
</dbReference>
<feature type="transmembrane region" description="Helical" evidence="5">
    <location>
        <begin position="86"/>
        <end position="109"/>
    </location>
</feature>
<dbReference type="InterPro" id="IPR019372">
    <property type="entry name" value="LHFPL"/>
</dbReference>
<feature type="transmembrane region" description="Helical" evidence="5">
    <location>
        <begin position="164"/>
        <end position="188"/>
    </location>
</feature>
<protein>
    <submittedName>
        <fullName evidence="6">Uncharacterized protein</fullName>
    </submittedName>
</protein>
<keyword evidence="2 5" id="KW-0812">Transmembrane</keyword>
<evidence type="ECO:0000256" key="1">
    <source>
        <dbReference type="ARBA" id="ARBA00004141"/>
    </source>
</evidence>
<keyword evidence="4 5" id="KW-0472">Membrane</keyword>
<dbReference type="Pfam" id="PF10242">
    <property type="entry name" value="L_HMGIC_fpl"/>
    <property type="match status" value="1"/>
</dbReference>
<accession>A0A8T2IF73</accession>